<proteinExistence type="predicted"/>
<reference evidence="2" key="1">
    <citation type="journal article" date="2022" name="Mol. Ecol. Resour.">
        <title>The genomes of chicory, endive, great burdock and yacon provide insights into Asteraceae palaeo-polyploidization history and plant inulin production.</title>
        <authorList>
            <person name="Fan W."/>
            <person name="Wang S."/>
            <person name="Wang H."/>
            <person name="Wang A."/>
            <person name="Jiang F."/>
            <person name="Liu H."/>
            <person name="Zhao H."/>
            <person name="Xu D."/>
            <person name="Zhang Y."/>
        </authorList>
    </citation>
    <scope>NUCLEOTIDE SEQUENCE [LARGE SCALE GENOMIC DNA]</scope>
    <source>
        <strain evidence="2">cv. Niubang</strain>
    </source>
</reference>
<evidence type="ECO:0000313" key="1">
    <source>
        <dbReference type="EMBL" id="KAI3769723.1"/>
    </source>
</evidence>
<sequence>MKAIAIYAPPPTVSSSLYFLDQDEDEVVNSTTSSSGSRGDGLGLVASDVVPCVTCRSLIAPEEKKGRLSDVMGDRGKYIHISREEMQEVADYIKHEGRVNITRLARKSNQFIEPLIEEDLGAQDEIPASAYKTSSGCETFLANVDTKSDVIVNFKGNSITYVLGHKTQTQTVCFSPLVSQTNWEEEDDDDGEAKWEILFGALSFITFAHFQDSHTFFLSHATPQFHHLFFRLMASGQQLSAIKGAKVLMVGAGGIGCELLKTLALSGFQDIHIIDMDTIEVSNLNRQFLFRQSHVGQSKAKVAREAVLRFRPQISITPYHANVKDSDFNVDFFKQFSVVLNGLDNLDARRHVNRLCLAADVPLVESGTTGFLGQVTVHIKGRTECYECQPKPAPKTYPVCTITSTPSKFVHCIVWAKDLLFAKLFGDKNQDNDLNVRSNDSASSSDHSEDVFERKKDEDIEQYAKRIYDHVFGHNIESALSNEETWKNRNKPRPIYVRDVLSDELQQNGNVDKMPATDNLSTLSAMAYLGLKNPQDIWSLKENSRIFFAALKLFFSKRQKEIGNLSFDKDDHLAVEFVTAAANIRAASFGIPLHSLFEAKGIAGNIVHAVATTNAIIAGLIVIEAIKVLQNDSKSCRMTYCLEHPSRKMLLMPVEPFEPNKACYVCSETPLLLEVNTHRAKLRDVVEKIVTSKLGMNLPLITHGSGLLYEVGDDLEEDMVANYAANLEKVLSELPYAITGGTMIQVEDLRQELVCNINIKHREEFDEEKEPDGMVLHGWTQAPAVENNKDTTTTTTSSNNGASTSSTSALVPNDMEEDDELTILETGIETIAAAGKKRKLSDVSNSETPVPTDDKRAKKIGEQVEGDESDVIVMLDGGNDEKMSR</sequence>
<protein>
    <submittedName>
        <fullName evidence="1">Uncharacterized protein</fullName>
    </submittedName>
</protein>
<comment type="caution">
    <text evidence="1">The sequence shown here is derived from an EMBL/GenBank/DDBJ whole genome shotgun (WGS) entry which is preliminary data.</text>
</comment>
<reference evidence="1 2" key="2">
    <citation type="journal article" date="2022" name="Mol. Ecol. Resour.">
        <title>The genomes of chicory, endive, great burdock and yacon provide insights into Asteraceae paleo-polyploidization history and plant inulin production.</title>
        <authorList>
            <person name="Fan W."/>
            <person name="Wang S."/>
            <person name="Wang H."/>
            <person name="Wang A."/>
            <person name="Jiang F."/>
            <person name="Liu H."/>
            <person name="Zhao H."/>
            <person name="Xu D."/>
            <person name="Zhang Y."/>
        </authorList>
    </citation>
    <scope>NUCLEOTIDE SEQUENCE [LARGE SCALE GENOMIC DNA]</scope>
    <source>
        <strain evidence="2">cv. Niubang</strain>
    </source>
</reference>
<keyword evidence="2" id="KW-1185">Reference proteome</keyword>
<accession>A0ACB9FFM6</accession>
<dbReference type="Proteomes" id="UP001055879">
    <property type="component" value="Linkage Group LG01"/>
</dbReference>
<evidence type="ECO:0000313" key="2">
    <source>
        <dbReference type="Proteomes" id="UP001055879"/>
    </source>
</evidence>
<gene>
    <name evidence="1" type="ORF">L6452_00836</name>
</gene>
<name>A0ACB9FFM6_ARCLA</name>
<organism evidence="1 2">
    <name type="scientific">Arctium lappa</name>
    <name type="common">Greater burdock</name>
    <name type="synonym">Lappa major</name>
    <dbReference type="NCBI Taxonomy" id="4217"/>
    <lineage>
        <taxon>Eukaryota</taxon>
        <taxon>Viridiplantae</taxon>
        <taxon>Streptophyta</taxon>
        <taxon>Embryophyta</taxon>
        <taxon>Tracheophyta</taxon>
        <taxon>Spermatophyta</taxon>
        <taxon>Magnoliopsida</taxon>
        <taxon>eudicotyledons</taxon>
        <taxon>Gunneridae</taxon>
        <taxon>Pentapetalae</taxon>
        <taxon>asterids</taxon>
        <taxon>campanulids</taxon>
        <taxon>Asterales</taxon>
        <taxon>Asteraceae</taxon>
        <taxon>Carduoideae</taxon>
        <taxon>Cardueae</taxon>
        <taxon>Arctiinae</taxon>
        <taxon>Arctium</taxon>
    </lineage>
</organism>
<dbReference type="EMBL" id="CM042047">
    <property type="protein sequence ID" value="KAI3769723.1"/>
    <property type="molecule type" value="Genomic_DNA"/>
</dbReference>